<evidence type="ECO:0000256" key="1">
    <source>
        <dbReference type="ARBA" id="ARBA00022617"/>
    </source>
</evidence>
<dbReference type="GO" id="GO:0046872">
    <property type="term" value="F:metal ion binding"/>
    <property type="evidence" value="ECO:0007669"/>
    <property type="project" value="UniProtKB-KW"/>
</dbReference>
<sequence>MKKIIISGILGLMVLLAGIAGCSKQNEDALSKKAGAAGCDTTSVQYAADIVPILQANCYECHGSTTNSGSGGIVLDGYAHLQSWAANGYLLGTITHAPGYVGMPYLRPQLPDCEISKIRAWIDQGAKNN</sequence>
<evidence type="ECO:0000313" key="7">
    <source>
        <dbReference type="Proteomes" id="UP000607559"/>
    </source>
</evidence>
<evidence type="ECO:0000256" key="2">
    <source>
        <dbReference type="ARBA" id="ARBA00022723"/>
    </source>
</evidence>
<organism evidence="6 7">
    <name type="scientific">Puia dinghuensis</name>
    <dbReference type="NCBI Taxonomy" id="1792502"/>
    <lineage>
        <taxon>Bacteria</taxon>
        <taxon>Pseudomonadati</taxon>
        <taxon>Bacteroidota</taxon>
        <taxon>Chitinophagia</taxon>
        <taxon>Chitinophagales</taxon>
        <taxon>Chitinophagaceae</taxon>
        <taxon>Puia</taxon>
    </lineage>
</organism>
<proteinExistence type="predicted"/>
<evidence type="ECO:0000259" key="5">
    <source>
        <dbReference type="PROSITE" id="PS51007"/>
    </source>
</evidence>
<name>A0A8J2UGI1_9BACT</name>
<reference evidence="6" key="1">
    <citation type="journal article" date="2014" name="Int. J. Syst. Evol. Microbiol.">
        <title>Complete genome sequence of Corynebacterium casei LMG S-19264T (=DSM 44701T), isolated from a smear-ripened cheese.</title>
        <authorList>
            <consortium name="US DOE Joint Genome Institute (JGI-PGF)"/>
            <person name="Walter F."/>
            <person name="Albersmeier A."/>
            <person name="Kalinowski J."/>
            <person name="Ruckert C."/>
        </authorList>
    </citation>
    <scope>NUCLEOTIDE SEQUENCE</scope>
    <source>
        <strain evidence="6">CGMCC 1.15448</strain>
    </source>
</reference>
<dbReference type="Gene3D" id="1.10.760.10">
    <property type="entry name" value="Cytochrome c-like domain"/>
    <property type="match status" value="1"/>
</dbReference>
<keyword evidence="2 4" id="KW-0479">Metal-binding</keyword>
<keyword evidence="7" id="KW-1185">Reference proteome</keyword>
<dbReference type="PROSITE" id="PS51257">
    <property type="entry name" value="PROKAR_LIPOPROTEIN"/>
    <property type="match status" value="1"/>
</dbReference>
<dbReference type="GO" id="GO:0020037">
    <property type="term" value="F:heme binding"/>
    <property type="evidence" value="ECO:0007669"/>
    <property type="project" value="InterPro"/>
</dbReference>
<dbReference type="PROSITE" id="PS51007">
    <property type="entry name" value="CYTC"/>
    <property type="match status" value="1"/>
</dbReference>
<dbReference type="Proteomes" id="UP000607559">
    <property type="component" value="Unassembled WGS sequence"/>
</dbReference>
<reference evidence="6" key="2">
    <citation type="submission" date="2020-09" db="EMBL/GenBank/DDBJ databases">
        <authorList>
            <person name="Sun Q."/>
            <person name="Zhou Y."/>
        </authorList>
    </citation>
    <scope>NUCLEOTIDE SEQUENCE</scope>
    <source>
        <strain evidence="6">CGMCC 1.15448</strain>
    </source>
</reference>
<protein>
    <recommendedName>
        <fullName evidence="5">Cytochrome c domain-containing protein</fullName>
    </recommendedName>
</protein>
<dbReference type="RefSeq" id="WP_188935072.1">
    <property type="nucleotide sequence ID" value="NZ_BMJC01000004.1"/>
</dbReference>
<dbReference type="InterPro" id="IPR009056">
    <property type="entry name" value="Cyt_c-like_dom"/>
</dbReference>
<keyword evidence="1 4" id="KW-0349">Heme</keyword>
<dbReference type="GO" id="GO:0009055">
    <property type="term" value="F:electron transfer activity"/>
    <property type="evidence" value="ECO:0007669"/>
    <property type="project" value="InterPro"/>
</dbReference>
<dbReference type="InterPro" id="IPR036909">
    <property type="entry name" value="Cyt_c-like_dom_sf"/>
</dbReference>
<evidence type="ECO:0000313" key="6">
    <source>
        <dbReference type="EMBL" id="GGB12653.1"/>
    </source>
</evidence>
<dbReference type="AlphaFoldDB" id="A0A8J2UGI1"/>
<comment type="caution">
    <text evidence="6">The sequence shown here is derived from an EMBL/GenBank/DDBJ whole genome shotgun (WGS) entry which is preliminary data.</text>
</comment>
<gene>
    <name evidence="6" type="ORF">GCM10011511_40360</name>
</gene>
<feature type="domain" description="Cytochrome c" evidence="5">
    <location>
        <begin position="45"/>
        <end position="126"/>
    </location>
</feature>
<evidence type="ECO:0000256" key="4">
    <source>
        <dbReference type="PROSITE-ProRule" id="PRU00433"/>
    </source>
</evidence>
<evidence type="ECO:0000256" key="3">
    <source>
        <dbReference type="ARBA" id="ARBA00023004"/>
    </source>
</evidence>
<dbReference type="EMBL" id="BMJC01000004">
    <property type="protein sequence ID" value="GGB12653.1"/>
    <property type="molecule type" value="Genomic_DNA"/>
</dbReference>
<accession>A0A8J2UGI1</accession>
<keyword evidence="3 4" id="KW-0408">Iron</keyword>
<dbReference type="SUPFAM" id="SSF46626">
    <property type="entry name" value="Cytochrome c"/>
    <property type="match status" value="1"/>
</dbReference>